<dbReference type="RefSeq" id="WP_198128668.1">
    <property type="nucleotide sequence ID" value="NZ_JAECZC010000108.1"/>
</dbReference>
<dbReference type="Pfam" id="PF19954">
    <property type="entry name" value="EAD10"/>
    <property type="match status" value="1"/>
</dbReference>
<protein>
    <recommendedName>
        <fullName evidence="1">Effector-associated domain-containing protein</fullName>
    </recommendedName>
</protein>
<keyword evidence="3" id="KW-1185">Reference proteome</keyword>
<reference evidence="2 3" key="1">
    <citation type="journal article" date="2021" name="Int. J. Syst. Evol. Microbiol.">
        <title>Amazonocrinis nigriterrae gen. nov., sp. nov., Atlanticothrix silvestris gen. nov., sp. nov. and Dendronalium phyllosphericum gen. nov., sp. nov., nostocacean cyanobacteria from Brazilian environments.</title>
        <authorList>
            <person name="Alvarenga D.O."/>
            <person name="Andreote A.P.D."/>
            <person name="Branco L.H.Z."/>
            <person name="Delbaje E."/>
            <person name="Cruz R.B."/>
            <person name="Varani A.M."/>
            <person name="Fiore M.F."/>
        </authorList>
    </citation>
    <scope>NUCLEOTIDE SEQUENCE [LARGE SCALE GENOMIC DNA]</scope>
    <source>
        <strain evidence="2 3">CENA67</strain>
    </source>
</reference>
<feature type="domain" description="Effector-associated" evidence="1">
    <location>
        <begin position="1"/>
        <end position="76"/>
    </location>
</feature>
<evidence type="ECO:0000313" key="3">
    <source>
        <dbReference type="Proteomes" id="UP000632766"/>
    </source>
</evidence>
<dbReference type="EMBL" id="JAECZC010000108">
    <property type="protein sequence ID" value="MBH8566936.1"/>
    <property type="molecule type" value="Genomic_DNA"/>
</dbReference>
<dbReference type="InterPro" id="IPR045429">
    <property type="entry name" value="EAD10"/>
</dbReference>
<evidence type="ECO:0000259" key="1">
    <source>
        <dbReference type="Pfam" id="PF19954"/>
    </source>
</evidence>
<evidence type="ECO:0000313" key="2">
    <source>
        <dbReference type="EMBL" id="MBH8566936.1"/>
    </source>
</evidence>
<dbReference type="Gene3D" id="3.40.50.300">
    <property type="entry name" value="P-loop containing nucleotide triphosphate hydrolases"/>
    <property type="match status" value="1"/>
</dbReference>
<organism evidence="2 3">
    <name type="scientific">Amazonocrinis nigriterrae CENA67</name>
    <dbReference type="NCBI Taxonomy" id="2794033"/>
    <lineage>
        <taxon>Bacteria</taxon>
        <taxon>Bacillati</taxon>
        <taxon>Cyanobacteriota</taxon>
        <taxon>Cyanophyceae</taxon>
        <taxon>Nostocales</taxon>
        <taxon>Nostocaceae</taxon>
        <taxon>Amazonocrinis</taxon>
        <taxon>Amazonocrinis nigriterrae</taxon>
    </lineage>
</organism>
<dbReference type="InterPro" id="IPR027417">
    <property type="entry name" value="P-loop_NTPase"/>
</dbReference>
<dbReference type="Proteomes" id="UP000632766">
    <property type="component" value="Unassembled WGS sequence"/>
</dbReference>
<name>A0A8J7HW23_9NOST</name>
<comment type="caution">
    <text evidence="2">The sequence shown here is derived from an EMBL/GenBank/DDBJ whole genome shotgun (WGS) entry which is preliminary data.</text>
</comment>
<proteinExistence type="predicted"/>
<dbReference type="SUPFAM" id="SSF52540">
    <property type="entry name" value="P-loop containing nucleoside triphosphate hydrolases"/>
    <property type="match status" value="1"/>
</dbReference>
<accession>A0A8J7HW23</accession>
<gene>
    <name evidence="2" type="ORF">I8748_33135</name>
</gene>
<sequence>MLTPDELKILAEKLAVNSATVEEIENICQVFEGHDRSIILQFAQTINNVNQVKDSQFGNIISQGADVEAIKQFLQEKLKTLKIVNPLNLDNEWFANQLNDAAKTAEPRYTPELTVDVPISITFEALGRTPQWQATVQNLITKVSDAIKQWSHGIRKSSPDPATPEFPVQSRESAESLTKTLSEIRNYLNRFLITEHEITLINNLKNLVNQAFELAEECLSTAIEDVEEKHGKGMAESAGFRQFMAEYQLSFPAQHIDSARDVIKVLEELRNWLNEPTAILPMSVGMLLIGSAGIGKTHAICDIALDRQKRGLRSIVLLGEQFTQGEPWQQIRQILGISAAISRDELLAALNAISQSTNYPLIIFIDALNETRPRDTWYTHLASLIEQISRYPWLRLCISCRSTYLEDIIAPNINLPIVEHKGFEGVEFDACFDFFRFYELEPPSMPLMQPEFFNPLFLRLVCESLKDAGVRILPDGMLGISEVIQYLLDSKNKKLARILDYYPKEKCLQKALNSLVSAMSAIETTWLPWEQAKELVDLIKPSVQRSSSLFDQMIREGIISEDRVVTSSQKKPQDAIRFSFERFADQLLAEKYLEEISEDSLHLAFASGGLLNFSVVDEAALRKNRGLLEALAIQIPEKYGVELTEVVSFASYPTEITLVVMESLTWRAITSFTQTTALIVEQALHHKQTFASTMEALFALSTRIGHPLNSVWFHEFFASISMPVRDAALCPYFYGTYGQLKGVDRLLRWALKANLGSVSDQTAELWVIQLSWLCVASDRRVRDYATKAMVRIMEDHPLQWPFIIRRFSQIDDEYVIERCLAAAYGSLIRANNNYAIKATSVTVYEIFFSNKNLPQNAMVRDYARLILELSNHRNQLPDDIKPEQFRPPYESEWPLNYPEKDWIEKYSDSSKELPKLYDSCMDDDFAVYTVTSALDKYKHIQIYQAQSWIFKHILDMGYTSDLFARFDGHILYKFGGGRAKPSWAERIGKKYQWIALYRIIARASDHLEIKSSQWDSPPSIPELQALDERNIDPTVLLPKTQTTKCNSWWIPVNYDLKQDTNLSDAEWLDSNDFPNSSAMLTVVNPNNGKNWLILESYPEWNSKPNNQDFEDGYPYRMCWMQIRSYLVPKNEAENCWTWLCEQHFMGRWMPEGHSLSQGFLGEYPWGIPFIQYFEQYGSARMRDSERSWSIVPTANSILFERDFDAYQEDSFSVLVPATIFFESDDLQWDSISGYKSISGHLCFNDPSILEPGISTLLVNKEYIEEFMKKNDLALIWTVLAEKHCVEGFASRSNLGITEYSQVHLLINSEIKSSEGIINRVSPSSSPIKD</sequence>